<evidence type="ECO:0000256" key="3">
    <source>
        <dbReference type="ARBA" id="ARBA00023082"/>
    </source>
</evidence>
<protein>
    <submittedName>
        <fullName evidence="8">RNA polymerase sigma factor</fullName>
    </submittedName>
</protein>
<dbReference type="Gene3D" id="1.10.1740.10">
    <property type="match status" value="1"/>
</dbReference>
<evidence type="ECO:0000256" key="1">
    <source>
        <dbReference type="ARBA" id="ARBA00010641"/>
    </source>
</evidence>
<evidence type="ECO:0000256" key="5">
    <source>
        <dbReference type="SAM" id="MobiDB-lite"/>
    </source>
</evidence>
<dbReference type="SUPFAM" id="SSF88659">
    <property type="entry name" value="Sigma3 and sigma4 domains of RNA polymerase sigma factors"/>
    <property type="match status" value="1"/>
</dbReference>
<dbReference type="Gene3D" id="1.10.10.10">
    <property type="entry name" value="Winged helix-like DNA-binding domain superfamily/Winged helix DNA-binding domain"/>
    <property type="match status" value="1"/>
</dbReference>
<feature type="compositionally biased region" description="Basic and acidic residues" evidence="5">
    <location>
        <begin position="172"/>
        <end position="184"/>
    </location>
</feature>
<reference evidence="8" key="1">
    <citation type="submission" date="2022-08" db="EMBL/GenBank/DDBJ databases">
        <title>Alicyclobacillus fastidiosus DSM 17978, complete genome.</title>
        <authorList>
            <person name="Wang Q."/>
            <person name="Cai R."/>
            <person name="Wang Z."/>
        </authorList>
    </citation>
    <scope>NUCLEOTIDE SEQUENCE</scope>
    <source>
        <strain evidence="8">DSM 17978</strain>
    </source>
</reference>
<organism evidence="8 9">
    <name type="scientific">Alicyclobacillus fastidiosus</name>
    <dbReference type="NCBI Taxonomy" id="392011"/>
    <lineage>
        <taxon>Bacteria</taxon>
        <taxon>Bacillati</taxon>
        <taxon>Bacillota</taxon>
        <taxon>Bacilli</taxon>
        <taxon>Bacillales</taxon>
        <taxon>Alicyclobacillaceae</taxon>
        <taxon>Alicyclobacillus</taxon>
    </lineage>
</organism>
<feature type="domain" description="RNA polymerase sigma-70 region 2" evidence="6">
    <location>
        <begin position="14"/>
        <end position="79"/>
    </location>
</feature>
<feature type="domain" description="RNA polymerase sigma factor 70 region 4 type 2" evidence="7">
    <location>
        <begin position="104"/>
        <end position="155"/>
    </location>
</feature>
<evidence type="ECO:0000259" key="6">
    <source>
        <dbReference type="Pfam" id="PF04542"/>
    </source>
</evidence>
<accession>A0ABY6ZA83</accession>
<evidence type="ECO:0000313" key="9">
    <source>
        <dbReference type="Proteomes" id="UP001164761"/>
    </source>
</evidence>
<dbReference type="RefSeq" id="WP_268003693.1">
    <property type="nucleotide sequence ID" value="NZ_BSUT01000001.1"/>
</dbReference>
<keyword evidence="4" id="KW-0804">Transcription</keyword>
<feature type="region of interest" description="Disordered" evidence="5">
    <location>
        <begin position="162"/>
        <end position="191"/>
    </location>
</feature>
<keyword evidence="3" id="KW-0731">Sigma factor</keyword>
<dbReference type="Pfam" id="PF04542">
    <property type="entry name" value="Sigma70_r2"/>
    <property type="match status" value="1"/>
</dbReference>
<evidence type="ECO:0000256" key="4">
    <source>
        <dbReference type="ARBA" id="ARBA00023163"/>
    </source>
</evidence>
<dbReference type="InterPro" id="IPR014284">
    <property type="entry name" value="RNA_pol_sigma-70_dom"/>
</dbReference>
<dbReference type="PANTHER" id="PTHR43133:SF51">
    <property type="entry name" value="RNA POLYMERASE SIGMA FACTOR"/>
    <property type="match status" value="1"/>
</dbReference>
<name>A0ABY6ZA83_9BACL</name>
<dbReference type="EMBL" id="CP104067">
    <property type="protein sequence ID" value="WAH39795.1"/>
    <property type="molecule type" value="Genomic_DNA"/>
</dbReference>
<dbReference type="InterPro" id="IPR013324">
    <property type="entry name" value="RNA_pol_sigma_r3/r4-like"/>
</dbReference>
<evidence type="ECO:0000313" key="8">
    <source>
        <dbReference type="EMBL" id="WAH39795.1"/>
    </source>
</evidence>
<dbReference type="Proteomes" id="UP001164761">
    <property type="component" value="Chromosome"/>
</dbReference>
<dbReference type="InterPro" id="IPR007627">
    <property type="entry name" value="RNA_pol_sigma70_r2"/>
</dbReference>
<sequence length="191" mass="21842">MNSATSAKEGIEQLFHLYASDVYRFARYLAPSGVDAKDVVQEVFLRAFRKWNGQSVSNPKAWLLQITRNYIFDLLRRKKCESHYKEKHKPDLTMVSVPLDTLIELEEAVSALKPDYRQVFMLRCVHDLSVEETAQVLGWSRAKVRTSLHRAITKLRVALGPERFDSPQPLKKVGDPDEPGRKSEGNVLSTQ</sequence>
<evidence type="ECO:0000259" key="7">
    <source>
        <dbReference type="Pfam" id="PF08281"/>
    </source>
</evidence>
<gene>
    <name evidence="8" type="ORF">NZD89_15435</name>
</gene>
<dbReference type="Pfam" id="PF08281">
    <property type="entry name" value="Sigma70_r4_2"/>
    <property type="match status" value="1"/>
</dbReference>
<proteinExistence type="inferred from homology"/>
<keyword evidence="2" id="KW-0805">Transcription regulation</keyword>
<dbReference type="InterPro" id="IPR013249">
    <property type="entry name" value="RNA_pol_sigma70_r4_t2"/>
</dbReference>
<dbReference type="CDD" id="cd06171">
    <property type="entry name" value="Sigma70_r4"/>
    <property type="match status" value="1"/>
</dbReference>
<dbReference type="SUPFAM" id="SSF88946">
    <property type="entry name" value="Sigma2 domain of RNA polymerase sigma factors"/>
    <property type="match status" value="1"/>
</dbReference>
<dbReference type="InterPro" id="IPR039425">
    <property type="entry name" value="RNA_pol_sigma-70-like"/>
</dbReference>
<keyword evidence="9" id="KW-1185">Reference proteome</keyword>
<comment type="similarity">
    <text evidence="1">Belongs to the sigma-70 factor family. ECF subfamily.</text>
</comment>
<evidence type="ECO:0000256" key="2">
    <source>
        <dbReference type="ARBA" id="ARBA00023015"/>
    </source>
</evidence>
<dbReference type="InterPro" id="IPR013325">
    <property type="entry name" value="RNA_pol_sigma_r2"/>
</dbReference>
<dbReference type="PANTHER" id="PTHR43133">
    <property type="entry name" value="RNA POLYMERASE ECF-TYPE SIGMA FACTO"/>
    <property type="match status" value="1"/>
</dbReference>
<dbReference type="InterPro" id="IPR036388">
    <property type="entry name" value="WH-like_DNA-bd_sf"/>
</dbReference>
<dbReference type="NCBIfam" id="TIGR02937">
    <property type="entry name" value="sigma70-ECF"/>
    <property type="match status" value="1"/>
</dbReference>